<protein>
    <recommendedName>
        <fullName evidence="3">CCHC-type domain-containing protein</fullName>
    </recommendedName>
</protein>
<feature type="region of interest" description="Disordered" evidence="2">
    <location>
        <begin position="110"/>
        <end position="134"/>
    </location>
</feature>
<evidence type="ECO:0000256" key="1">
    <source>
        <dbReference type="PROSITE-ProRule" id="PRU00047"/>
    </source>
</evidence>
<keyword evidence="1" id="KW-0863">Zinc-finger</keyword>
<dbReference type="InterPro" id="IPR001878">
    <property type="entry name" value="Znf_CCHC"/>
</dbReference>
<evidence type="ECO:0000313" key="5">
    <source>
        <dbReference type="Proteomes" id="UP000239757"/>
    </source>
</evidence>
<evidence type="ECO:0000259" key="3">
    <source>
        <dbReference type="PROSITE" id="PS50158"/>
    </source>
</evidence>
<evidence type="ECO:0000313" key="4">
    <source>
        <dbReference type="EMBL" id="PPS16248.1"/>
    </source>
</evidence>
<name>A0A2P5YL33_GOSBA</name>
<dbReference type="EMBL" id="KZ663050">
    <property type="protein sequence ID" value="PPS16248.1"/>
    <property type="molecule type" value="Genomic_DNA"/>
</dbReference>
<proteinExistence type="predicted"/>
<dbReference type="InterPro" id="IPR040256">
    <property type="entry name" value="At4g02000-like"/>
</dbReference>
<reference evidence="4 5" key="1">
    <citation type="submission" date="2015-01" db="EMBL/GenBank/DDBJ databases">
        <title>Genome of allotetraploid Gossypium barbadense reveals genomic plasticity and fiber elongation in cotton evolution.</title>
        <authorList>
            <person name="Chen X."/>
            <person name="Liu X."/>
            <person name="Zhao B."/>
            <person name="Zheng H."/>
            <person name="Hu Y."/>
            <person name="Lu G."/>
            <person name="Yang C."/>
            <person name="Chen J."/>
            <person name="Shan C."/>
            <person name="Zhang L."/>
            <person name="Zhou Y."/>
            <person name="Wang L."/>
            <person name="Guo W."/>
            <person name="Bai Y."/>
            <person name="Ruan J."/>
            <person name="Shangguan X."/>
            <person name="Mao Y."/>
            <person name="Jiang J."/>
            <person name="Zhu Y."/>
            <person name="Lei J."/>
            <person name="Kang H."/>
            <person name="Chen S."/>
            <person name="He X."/>
            <person name="Wang R."/>
            <person name="Wang Y."/>
            <person name="Chen J."/>
            <person name="Wang L."/>
            <person name="Yu S."/>
            <person name="Wang B."/>
            <person name="Wei J."/>
            <person name="Song S."/>
            <person name="Lu X."/>
            <person name="Gao Z."/>
            <person name="Gu W."/>
            <person name="Deng X."/>
            <person name="Ma D."/>
            <person name="Wang S."/>
            <person name="Liang W."/>
            <person name="Fang L."/>
            <person name="Cai C."/>
            <person name="Zhu X."/>
            <person name="Zhou B."/>
            <person name="Zhang Y."/>
            <person name="Chen Z."/>
            <person name="Xu S."/>
            <person name="Zhu R."/>
            <person name="Wang S."/>
            <person name="Zhang T."/>
            <person name="Zhao G."/>
        </authorList>
    </citation>
    <scope>NUCLEOTIDE SEQUENCE [LARGE SCALE GENOMIC DNA]</scope>
    <source>
        <strain evidence="5">cv. Xinhai21</strain>
        <tissue evidence="4">Leaf</tissue>
    </source>
</reference>
<dbReference type="PANTHER" id="PTHR31286">
    <property type="entry name" value="GLYCINE-RICH CELL WALL STRUCTURAL PROTEIN 1.8-LIKE"/>
    <property type="match status" value="1"/>
</dbReference>
<dbReference type="PROSITE" id="PS50158">
    <property type="entry name" value="ZF_CCHC"/>
    <property type="match status" value="1"/>
</dbReference>
<dbReference type="OrthoDB" id="1096772at2759"/>
<dbReference type="AlphaFoldDB" id="A0A2P5YL33"/>
<organism evidence="4 5">
    <name type="scientific">Gossypium barbadense</name>
    <name type="common">Sea Island cotton</name>
    <name type="synonym">Hibiscus barbadensis</name>
    <dbReference type="NCBI Taxonomy" id="3634"/>
    <lineage>
        <taxon>Eukaryota</taxon>
        <taxon>Viridiplantae</taxon>
        <taxon>Streptophyta</taxon>
        <taxon>Embryophyta</taxon>
        <taxon>Tracheophyta</taxon>
        <taxon>Spermatophyta</taxon>
        <taxon>Magnoliopsida</taxon>
        <taxon>eudicotyledons</taxon>
        <taxon>Gunneridae</taxon>
        <taxon>Pentapetalae</taxon>
        <taxon>rosids</taxon>
        <taxon>malvids</taxon>
        <taxon>Malvales</taxon>
        <taxon>Malvaceae</taxon>
        <taxon>Malvoideae</taxon>
        <taxon>Gossypium</taxon>
    </lineage>
</organism>
<keyword evidence="1" id="KW-0862">Zinc</keyword>
<gene>
    <name evidence="4" type="ORF">GOBAR_AA04332</name>
</gene>
<dbReference type="GO" id="GO:0008270">
    <property type="term" value="F:zinc ion binding"/>
    <property type="evidence" value="ECO:0007669"/>
    <property type="project" value="UniProtKB-KW"/>
</dbReference>
<dbReference type="Proteomes" id="UP000239757">
    <property type="component" value="Unassembled WGS sequence"/>
</dbReference>
<evidence type="ECO:0000256" key="2">
    <source>
        <dbReference type="SAM" id="MobiDB-lite"/>
    </source>
</evidence>
<feature type="domain" description="CCHC-type" evidence="3">
    <location>
        <begin position="81"/>
        <end position="94"/>
    </location>
</feature>
<dbReference type="PANTHER" id="PTHR31286:SF173">
    <property type="entry name" value="DUF4283 DOMAIN-CONTAINING PROTEIN"/>
    <property type="match status" value="1"/>
</dbReference>
<dbReference type="GO" id="GO:0003676">
    <property type="term" value="F:nucleic acid binding"/>
    <property type="evidence" value="ECO:0007669"/>
    <property type="project" value="InterPro"/>
</dbReference>
<keyword evidence="1" id="KW-0479">Metal-binding</keyword>
<sequence length="396" mass="43865">MVLAWIRLSNLLGHLYKRKVIEAIRGLIRKMVKLDVQTDNQTRGRFARLVVYINLEKPLISQVIVDGAIQRVEYEALPTVCFACGKYGHVKEMCTMAVIEQNLVVPHRESSCGVGSSNGGKSDDDSMVSRSKEKEPEFGPWMLVEKRYSRRGKRDFLMEVMEKQSKQPLGIRFSVLMGEEDFIGEGGSVDGGFLRENENRKVAANLKGFKPSVSKNIEGVSLDKAGHRVNKGMGLPNRSNMKKGLGSENLEGMGQMSKDILNKSLGKRPMGLDDLDNNNEESSDKLPISNFSNVVSAVLNCVDSQNDTHFDVVGAQGPLASKNQTNIDAEDLENIKAHYNPVFDESESFIVPISDNTLDPFLKTEEAMVVEATVRPLFLYEVKGIGSKLLGTCAFL</sequence>
<accession>A0A2P5YL33</accession>